<dbReference type="Proteomes" id="UP000292445">
    <property type="component" value="Unassembled WGS sequence"/>
</dbReference>
<dbReference type="SUPFAM" id="SSF53850">
    <property type="entry name" value="Periplasmic binding protein-like II"/>
    <property type="match status" value="1"/>
</dbReference>
<evidence type="ECO:0000256" key="2">
    <source>
        <dbReference type="SAM" id="SignalP"/>
    </source>
</evidence>
<keyword evidence="2" id="KW-0732">Signal</keyword>
<name>A0A4Q7NPJ0_9BURK</name>
<feature type="signal peptide" evidence="2">
    <location>
        <begin position="1"/>
        <end position="21"/>
    </location>
</feature>
<reference evidence="3 4" key="1">
    <citation type="submission" date="2019-02" db="EMBL/GenBank/DDBJ databases">
        <title>Genomic Encyclopedia of Type Strains, Phase IV (KMG-IV): sequencing the most valuable type-strain genomes for metagenomic binning, comparative biology and taxonomic classification.</title>
        <authorList>
            <person name="Goeker M."/>
        </authorList>
    </citation>
    <scope>NUCLEOTIDE SEQUENCE [LARGE SCALE GENOMIC DNA]</scope>
    <source>
        <strain evidence="3 4">K24</strain>
    </source>
</reference>
<dbReference type="AlphaFoldDB" id="A0A4Q7NPJ0"/>
<dbReference type="Gene3D" id="3.40.190.150">
    <property type="entry name" value="Bordetella uptake gene, domain 1"/>
    <property type="match status" value="1"/>
</dbReference>
<gene>
    <name evidence="3" type="ORF">EV675_2532</name>
</gene>
<comment type="caution">
    <text evidence="3">The sequence shown here is derived from an EMBL/GenBank/DDBJ whole genome shotgun (WGS) entry which is preliminary data.</text>
</comment>
<sequence>MKFLSTLSLGVLAALAAPAQAQDFPGSAPIVAVVPFAAGGPTDKVARDVTAVMARHLKGQIVIENVGGAGGTIGAKKVATARNDGHTVLIHHIGMSTAPALYRQLGFDPLKDFEMIGEIADVPMVLLGTKNLPPDNFKDLLPYIKANSSKLFLANAGIGSASHLCGLLFMSTIGTQLGTVPYKGTAPALTDLIGGQVNLMCDQTTNVAGQIKAGVVKPYVAMQSARIDAFKDIPAAAEQGLPGIEVKIWHAMYAPKGTPPAVVEKLSAALQAAVEDPVFRGKMAELGAQAATGERARPESLRKHLGNEIAKWTPVIRAAGVYAD</sequence>
<dbReference type="InterPro" id="IPR005064">
    <property type="entry name" value="BUG"/>
</dbReference>
<feature type="chain" id="PRO_5020985134" evidence="2">
    <location>
        <begin position="22"/>
        <end position="324"/>
    </location>
</feature>
<comment type="similarity">
    <text evidence="1">Belongs to the UPF0065 (bug) family.</text>
</comment>
<dbReference type="InterPro" id="IPR042100">
    <property type="entry name" value="Bug_dom1"/>
</dbReference>
<protein>
    <submittedName>
        <fullName evidence="3">Tripartite-type tricarboxylate transporter receptor subunit TctC</fullName>
    </submittedName>
</protein>
<evidence type="ECO:0000313" key="4">
    <source>
        <dbReference type="Proteomes" id="UP000292445"/>
    </source>
</evidence>
<dbReference type="PANTHER" id="PTHR42928:SF5">
    <property type="entry name" value="BLR1237 PROTEIN"/>
    <property type="match status" value="1"/>
</dbReference>
<dbReference type="OrthoDB" id="8678477at2"/>
<dbReference type="PANTHER" id="PTHR42928">
    <property type="entry name" value="TRICARBOXYLATE-BINDING PROTEIN"/>
    <property type="match status" value="1"/>
</dbReference>
<keyword evidence="3" id="KW-0675">Receptor</keyword>
<accession>A0A4Q7NPJ0</accession>
<dbReference type="Gene3D" id="3.40.190.10">
    <property type="entry name" value="Periplasmic binding protein-like II"/>
    <property type="match status" value="1"/>
</dbReference>
<dbReference type="Pfam" id="PF03401">
    <property type="entry name" value="TctC"/>
    <property type="match status" value="1"/>
</dbReference>
<dbReference type="PIRSF" id="PIRSF017082">
    <property type="entry name" value="YflP"/>
    <property type="match status" value="1"/>
</dbReference>
<organism evidence="3 4">
    <name type="scientific">Pigmentiphaga kullae</name>
    <dbReference type="NCBI Taxonomy" id="151784"/>
    <lineage>
        <taxon>Bacteria</taxon>
        <taxon>Pseudomonadati</taxon>
        <taxon>Pseudomonadota</taxon>
        <taxon>Betaproteobacteria</taxon>
        <taxon>Burkholderiales</taxon>
        <taxon>Alcaligenaceae</taxon>
        <taxon>Pigmentiphaga</taxon>
    </lineage>
</organism>
<evidence type="ECO:0000313" key="3">
    <source>
        <dbReference type="EMBL" id="RZS86490.1"/>
    </source>
</evidence>
<proteinExistence type="inferred from homology"/>
<dbReference type="RefSeq" id="WP_130357578.1">
    <property type="nucleotide sequence ID" value="NZ_SGXC01000001.1"/>
</dbReference>
<evidence type="ECO:0000256" key="1">
    <source>
        <dbReference type="ARBA" id="ARBA00006987"/>
    </source>
</evidence>
<keyword evidence="4" id="KW-1185">Reference proteome</keyword>
<dbReference type="EMBL" id="SGXC01000001">
    <property type="protein sequence ID" value="RZS86490.1"/>
    <property type="molecule type" value="Genomic_DNA"/>
</dbReference>